<comment type="similarity">
    <text evidence="1">Belongs to the AHA1 family.</text>
</comment>
<dbReference type="InterPro" id="IPR023393">
    <property type="entry name" value="START-like_dom_sf"/>
</dbReference>
<dbReference type="Gene3D" id="3.30.70.1060">
    <property type="entry name" value="Dimeric alpha+beta barrel"/>
    <property type="match status" value="1"/>
</dbReference>
<dbReference type="Pfam" id="PF08327">
    <property type="entry name" value="AHSA1"/>
    <property type="match status" value="1"/>
</dbReference>
<dbReference type="SUPFAM" id="SSF55961">
    <property type="entry name" value="Bet v1-like"/>
    <property type="match status" value="1"/>
</dbReference>
<proteinExistence type="inferred from homology"/>
<evidence type="ECO:0000256" key="1">
    <source>
        <dbReference type="ARBA" id="ARBA00006817"/>
    </source>
</evidence>
<evidence type="ECO:0000259" key="3">
    <source>
        <dbReference type="Pfam" id="PF03795"/>
    </source>
</evidence>
<comment type="similarity">
    <text evidence="2">Belongs to the YciI family.</text>
</comment>
<accession>A0A1C9U4Q2</accession>
<evidence type="ECO:0000256" key="2">
    <source>
        <dbReference type="ARBA" id="ARBA00007689"/>
    </source>
</evidence>
<dbReference type="Gene3D" id="3.30.530.20">
    <property type="match status" value="1"/>
</dbReference>
<dbReference type="InterPro" id="IPR013538">
    <property type="entry name" value="ASHA1/2-like_C"/>
</dbReference>
<dbReference type="CDD" id="cd07814">
    <property type="entry name" value="SRPBCC_CalC_Aha1-like"/>
    <property type="match status" value="1"/>
</dbReference>
<feature type="domain" description="YCII-related" evidence="3">
    <location>
        <begin position="23"/>
        <end position="106"/>
    </location>
</feature>
<evidence type="ECO:0000259" key="4">
    <source>
        <dbReference type="Pfam" id="PF08327"/>
    </source>
</evidence>
<protein>
    <submittedName>
        <fullName evidence="5">Uncharacterized protein</fullName>
    </submittedName>
</protein>
<dbReference type="Pfam" id="PF03795">
    <property type="entry name" value="YCII"/>
    <property type="match status" value="1"/>
</dbReference>
<dbReference type="InterPro" id="IPR011008">
    <property type="entry name" value="Dimeric_a/b-barrel"/>
</dbReference>
<name>A0A1C9U4Q2_9BACT</name>
<dbReference type="AlphaFoldDB" id="A0A1C9U4Q2"/>
<reference evidence="5" key="1">
    <citation type="journal article" date="2016" name="Sci. Rep.">
        <title>Triclosan Resistome from Metagenome Reveals Diverse Enoyl Acyl Carrier Protein Reductases and Selective Enrichment of Triclosan Resistance Genes.</title>
        <authorList>
            <person name="Khan R."/>
            <person name="Kong H.G."/>
            <person name="Jung Y.H."/>
            <person name="Choi J."/>
            <person name="Baek K.Y."/>
            <person name="Hwang E.C."/>
            <person name="Lee S.W."/>
        </authorList>
    </citation>
    <scope>NUCLEOTIDE SEQUENCE</scope>
</reference>
<sequence length="272" mass="30515">MAALFVLAAIPSFAEENAPMHFFARLIPPRQDFPETMTATEQKIMGEHFAYLKQLTQEKRVIMAGPCLEPVFGAVILASGSLEEARTIMSNDPSVAQGVNTFEIQPMILSLLAHNVPAHRYPKEQSGKVIQKSITVPVSAHDAWTAWTSAEGIKSFLPIQVSIDLKVGGKYEWLFSEDAPEGQRGSEDCLILSYIPDKMLSFEWNAPPQYADQRRQRTIVVILFEEREPGQTTIDFTHHGFGVGEEWDKVHAYFENAWGSVLTRYAESVTKK</sequence>
<organism evidence="5">
    <name type="scientific">uncultured bacterium pAW1</name>
    <dbReference type="NCBI Taxonomy" id="1781155"/>
    <lineage>
        <taxon>Bacteria</taxon>
        <taxon>environmental samples</taxon>
    </lineage>
</organism>
<dbReference type="SUPFAM" id="SSF54909">
    <property type="entry name" value="Dimeric alpha+beta barrel"/>
    <property type="match status" value="1"/>
</dbReference>
<feature type="domain" description="Activator of Hsp90 ATPase homologue 1/2-like C-terminal" evidence="4">
    <location>
        <begin position="138"/>
        <end position="264"/>
    </location>
</feature>
<dbReference type="InterPro" id="IPR005545">
    <property type="entry name" value="YCII"/>
</dbReference>
<dbReference type="EMBL" id="KT982360">
    <property type="protein sequence ID" value="AOR51123.1"/>
    <property type="molecule type" value="Genomic_DNA"/>
</dbReference>
<evidence type="ECO:0000313" key="5">
    <source>
        <dbReference type="EMBL" id="AOR51123.1"/>
    </source>
</evidence>